<dbReference type="Proteomes" id="UP000030693">
    <property type="component" value="Unassembled WGS sequence"/>
</dbReference>
<keyword evidence="2" id="KW-1185">Reference proteome</keyword>
<dbReference type="AlphaFoldDB" id="A0A058Z734"/>
<evidence type="ECO:0000313" key="2">
    <source>
        <dbReference type="Proteomes" id="UP000030693"/>
    </source>
</evidence>
<protein>
    <submittedName>
        <fullName evidence="1">Uncharacterized protein</fullName>
    </submittedName>
</protein>
<dbReference type="RefSeq" id="XP_009495666.1">
    <property type="nucleotide sequence ID" value="XM_009497391.1"/>
</dbReference>
<sequence length="85" mass="9505">MSASPARIPLGGPTAKLPSDSVFRIEINKDRHKFGCAHWTFFAPDPQEAGKEDGPVRAECERLHGHNYYIRVYFHARGSLTHASV</sequence>
<dbReference type="SUPFAM" id="SSF55620">
    <property type="entry name" value="Tetrahydrobiopterin biosynthesis enzymes-like"/>
    <property type="match status" value="1"/>
</dbReference>
<dbReference type="InterPro" id="IPR038418">
    <property type="entry name" value="6-PTP_synth/QueD_sf"/>
</dbReference>
<gene>
    <name evidence="1" type="ORF">H696_03523</name>
</gene>
<reference evidence="1" key="1">
    <citation type="submission" date="2013-04" db="EMBL/GenBank/DDBJ databases">
        <title>The Genome Sequence of Fonticula alba ATCC 38817.</title>
        <authorList>
            <consortium name="The Broad Institute Genomics Platform"/>
            <person name="Russ C."/>
            <person name="Cuomo C."/>
            <person name="Burger G."/>
            <person name="Gray M.W."/>
            <person name="Holland P.W.H."/>
            <person name="King N."/>
            <person name="Lang F.B.F."/>
            <person name="Roger A.J."/>
            <person name="Ruiz-Trillo I."/>
            <person name="Brown M."/>
            <person name="Walker B."/>
            <person name="Young S."/>
            <person name="Zeng Q."/>
            <person name="Gargeya S."/>
            <person name="Fitzgerald M."/>
            <person name="Haas B."/>
            <person name="Abouelleil A."/>
            <person name="Allen A.W."/>
            <person name="Alvarado L."/>
            <person name="Arachchi H.M."/>
            <person name="Berlin A.M."/>
            <person name="Chapman S.B."/>
            <person name="Gainer-Dewar J."/>
            <person name="Goldberg J."/>
            <person name="Griggs A."/>
            <person name="Gujja S."/>
            <person name="Hansen M."/>
            <person name="Howarth C."/>
            <person name="Imamovic A."/>
            <person name="Ireland A."/>
            <person name="Larimer J."/>
            <person name="McCowan C."/>
            <person name="Murphy C."/>
            <person name="Pearson M."/>
            <person name="Poon T.W."/>
            <person name="Priest M."/>
            <person name="Roberts A."/>
            <person name="Saif S."/>
            <person name="Shea T."/>
            <person name="Sisk P."/>
            <person name="Sykes S."/>
            <person name="Wortman J."/>
            <person name="Nusbaum C."/>
            <person name="Birren B."/>
        </authorList>
    </citation>
    <scope>NUCLEOTIDE SEQUENCE [LARGE SCALE GENOMIC DNA]</scope>
    <source>
        <strain evidence="1">ATCC 38817</strain>
    </source>
</reference>
<dbReference type="GO" id="GO:0006729">
    <property type="term" value="P:tetrahydrobiopterin biosynthetic process"/>
    <property type="evidence" value="ECO:0007669"/>
    <property type="project" value="UniProtKB-UniPathway"/>
</dbReference>
<dbReference type="UniPathway" id="UPA00849">
    <property type="reaction ID" value="UER00819"/>
</dbReference>
<name>A0A058Z734_FONAL</name>
<dbReference type="Gene3D" id="3.30.479.10">
    <property type="entry name" value="6-pyruvoyl tetrahydropterin synthase/QueD"/>
    <property type="match status" value="1"/>
</dbReference>
<dbReference type="EMBL" id="KB932205">
    <property type="protein sequence ID" value="KCV70060.1"/>
    <property type="molecule type" value="Genomic_DNA"/>
</dbReference>
<organism evidence="1">
    <name type="scientific">Fonticula alba</name>
    <name type="common">Slime mold</name>
    <dbReference type="NCBI Taxonomy" id="691883"/>
    <lineage>
        <taxon>Eukaryota</taxon>
        <taxon>Rotosphaerida</taxon>
        <taxon>Fonticulaceae</taxon>
        <taxon>Fonticula</taxon>
    </lineage>
</organism>
<proteinExistence type="predicted"/>
<accession>A0A058Z734</accession>
<dbReference type="GeneID" id="20528248"/>
<evidence type="ECO:0000313" key="1">
    <source>
        <dbReference type="EMBL" id="KCV70060.1"/>
    </source>
</evidence>